<evidence type="ECO:0000256" key="2">
    <source>
        <dbReference type="ARBA" id="ARBA00022475"/>
    </source>
</evidence>
<accession>A0ABT6X0Z4</accession>
<evidence type="ECO:0000256" key="3">
    <source>
        <dbReference type="ARBA" id="ARBA00022692"/>
    </source>
</evidence>
<feature type="region of interest" description="Disordered" evidence="6">
    <location>
        <begin position="287"/>
        <end position="316"/>
    </location>
</feature>
<dbReference type="PANTHER" id="PTHR30213:SF1">
    <property type="entry name" value="INNER MEMBRANE PROTEIN YHJD"/>
    <property type="match status" value="1"/>
</dbReference>
<feature type="transmembrane region" description="Helical" evidence="7">
    <location>
        <begin position="42"/>
        <end position="63"/>
    </location>
</feature>
<dbReference type="Pfam" id="PF03631">
    <property type="entry name" value="Virul_fac_BrkB"/>
    <property type="match status" value="1"/>
</dbReference>
<feature type="transmembrane region" description="Helical" evidence="7">
    <location>
        <begin position="145"/>
        <end position="167"/>
    </location>
</feature>
<evidence type="ECO:0000256" key="1">
    <source>
        <dbReference type="ARBA" id="ARBA00004651"/>
    </source>
</evidence>
<protein>
    <submittedName>
        <fullName evidence="8">YhjD/YihY/BrkB family envelope integrity protein</fullName>
    </submittedName>
</protein>
<feature type="compositionally biased region" description="Polar residues" evidence="6">
    <location>
        <begin position="307"/>
        <end position="316"/>
    </location>
</feature>
<proteinExistence type="predicted"/>
<feature type="transmembrane region" description="Helical" evidence="7">
    <location>
        <begin position="214"/>
        <end position="236"/>
    </location>
</feature>
<evidence type="ECO:0000256" key="5">
    <source>
        <dbReference type="ARBA" id="ARBA00023136"/>
    </source>
</evidence>
<dbReference type="RefSeq" id="WP_282767114.1">
    <property type="nucleotide sequence ID" value="NZ_JASCTH010000050.1"/>
</dbReference>
<dbReference type="Proteomes" id="UP001241758">
    <property type="component" value="Unassembled WGS sequence"/>
</dbReference>
<gene>
    <name evidence="8" type="ORF">QLQ12_44415</name>
</gene>
<comment type="caution">
    <text evidence="8">The sequence shown here is derived from an EMBL/GenBank/DDBJ whole genome shotgun (WGS) entry which is preliminary data.</text>
</comment>
<keyword evidence="4 7" id="KW-1133">Transmembrane helix</keyword>
<evidence type="ECO:0000256" key="7">
    <source>
        <dbReference type="SAM" id="Phobius"/>
    </source>
</evidence>
<keyword evidence="5 7" id="KW-0472">Membrane</keyword>
<evidence type="ECO:0000256" key="6">
    <source>
        <dbReference type="SAM" id="MobiDB-lite"/>
    </source>
</evidence>
<evidence type="ECO:0000256" key="4">
    <source>
        <dbReference type="ARBA" id="ARBA00022989"/>
    </source>
</evidence>
<reference evidence="8 9" key="1">
    <citation type="submission" date="2023-05" db="EMBL/GenBank/DDBJ databases">
        <title>Actinoplanes sp. NEAU-A12 genome sequencing.</title>
        <authorList>
            <person name="Wang Z.-S."/>
        </authorList>
    </citation>
    <scope>NUCLEOTIDE SEQUENCE [LARGE SCALE GENOMIC DNA]</scope>
    <source>
        <strain evidence="8 9">NEAU-A12</strain>
    </source>
</reference>
<comment type="subcellular location">
    <subcellularLocation>
        <location evidence="1">Cell membrane</location>
        <topology evidence="1">Multi-pass membrane protein</topology>
    </subcellularLocation>
</comment>
<name>A0ABT6X0Z4_9ACTN</name>
<evidence type="ECO:0000313" key="9">
    <source>
        <dbReference type="Proteomes" id="UP001241758"/>
    </source>
</evidence>
<dbReference type="InterPro" id="IPR017039">
    <property type="entry name" value="Virul_fac_BrkB"/>
</dbReference>
<evidence type="ECO:0000313" key="8">
    <source>
        <dbReference type="EMBL" id="MDI6105648.1"/>
    </source>
</evidence>
<keyword evidence="9" id="KW-1185">Reference proteome</keyword>
<sequence>MKRTTAAWRRARRRHGRLDHLARAVARYDEADGGRLAAAVTYYAFFATFAFALLGFSAFGFVLDRPEVQQVLQRYLAANLPSLDVQQIRVARGTIGVIAFLGLPITGWFWIDAMRSSIRKVWGLPEYPGALVPRLLIDLLALLKLGLLLAASLAMAFLTVTVANRLIEPTVADAAQSRWLLAAVGYAVSIAVNTLLASAVLTGLPRLRMPVRRVIVPALIVAGGLELLKTVGHVFVQNIEANPTYQVVAGTVGLLFSLNIINQLILFATALAATNTNGDVTDLSARAGSPNRFADQSDGGANPAAGISNQVADRAP</sequence>
<organism evidence="8 9">
    <name type="scientific">Actinoplanes sandaracinus</name>
    <dbReference type="NCBI Taxonomy" id="3045177"/>
    <lineage>
        <taxon>Bacteria</taxon>
        <taxon>Bacillati</taxon>
        <taxon>Actinomycetota</taxon>
        <taxon>Actinomycetes</taxon>
        <taxon>Micromonosporales</taxon>
        <taxon>Micromonosporaceae</taxon>
        <taxon>Actinoplanes</taxon>
    </lineage>
</organism>
<dbReference type="PANTHER" id="PTHR30213">
    <property type="entry name" value="INNER MEMBRANE PROTEIN YHJD"/>
    <property type="match status" value="1"/>
</dbReference>
<feature type="transmembrane region" description="Helical" evidence="7">
    <location>
        <begin position="90"/>
        <end position="111"/>
    </location>
</feature>
<feature type="transmembrane region" description="Helical" evidence="7">
    <location>
        <begin position="248"/>
        <end position="273"/>
    </location>
</feature>
<dbReference type="EMBL" id="JASCTH010000050">
    <property type="protein sequence ID" value="MDI6105648.1"/>
    <property type="molecule type" value="Genomic_DNA"/>
</dbReference>
<dbReference type="PIRSF" id="PIRSF035875">
    <property type="entry name" value="RNase_BN"/>
    <property type="match status" value="1"/>
</dbReference>
<keyword evidence="3 7" id="KW-0812">Transmembrane</keyword>
<feature type="transmembrane region" description="Helical" evidence="7">
    <location>
        <begin position="179"/>
        <end position="202"/>
    </location>
</feature>
<keyword evidence="2" id="KW-1003">Cell membrane</keyword>